<accession>A0ABR0E8Y8</accession>
<gene>
    <name evidence="7" type="ORF">PRZ48_010334</name>
</gene>
<evidence type="ECO:0000313" key="7">
    <source>
        <dbReference type="EMBL" id="KAK4497681.1"/>
    </source>
</evidence>
<dbReference type="PANTHER" id="PTHR30457">
    <property type="entry name" value="5'-NUCLEOTIDASE SURE"/>
    <property type="match status" value="1"/>
</dbReference>
<evidence type="ECO:0000256" key="1">
    <source>
        <dbReference type="ARBA" id="ARBA00011062"/>
    </source>
</evidence>
<dbReference type="PANTHER" id="PTHR30457:SF0">
    <property type="entry name" value="PHOSPHATASE, PUTATIVE (AFU_ORTHOLOGUE AFUA_4G01070)-RELATED"/>
    <property type="match status" value="1"/>
</dbReference>
<feature type="region of interest" description="Disordered" evidence="4">
    <location>
        <begin position="51"/>
        <end position="72"/>
    </location>
</feature>
<feature type="domain" description="Survival protein SurE-like phosphatase/nucleotidase" evidence="6">
    <location>
        <begin position="18"/>
        <end position="214"/>
    </location>
</feature>
<evidence type="ECO:0000259" key="6">
    <source>
        <dbReference type="Pfam" id="PF01975"/>
    </source>
</evidence>
<keyword evidence="5" id="KW-0732">Signal</keyword>
<feature type="chain" id="PRO_5045121570" description="Survival protein SurE-like phosphatase/nucleotidase domain-containing protein" evidence="5">
    <location>
        <begin position="16"/>
        <end position="299"/>
    </location>
</feature>
<keyword evidence="8" id="KW-1185">Reference proteome</keyword>
<dbReference type="SUPFAM" id="SSF64167">
    <property type="entry name" value="SurE-like"/>
    <property type="match status" value="1"/>
</dbReference>
<evidence type="ECO:0000256" key="5">
    <source>
        <dbReference type="SAM" id="SignalP"/>
    </source>
</evidence>
<dbReference type="Pfam" id="PF01975">
    <property type="entry name" value="SurE"/>
    <property type="match status" value="1"/>
</dbReference>
<proteinExistence type="inferred from homology"/>
<evidence type="ECO:0000256" key="3">
    <source>
        <dbReference type="ARBA" id="ARBA00022801"/>
    </source>
</evidence>
<dbReference type="Gene3D" id="3.40.1210.10">
    <property type="entry name" value="Survival protein SurE-like phosphatase/nucleotidase"/>
    <property type="match status" value="1"/>
</dbReference>
<evidence type="ECO:0000256" key="4">
    <source>
        <dbReference type="SAM" id="MobiDB-lite"/>
    </source>
</evidence>
<dbReference type="EMBL" id="JAXOVC010000008">
    <property type="protein sequence ID" value="KAK4497681.1"/>
    <property type="molecule type" value="Genomic_DNA"/>
</dbReference>
<name>A0ABR0E8Y8_ZASCE</name>
<keyword evidence="3" id="KW-0378">Hydrolase</keyword>
<dbReference type="InterPro" id="IPR002828">
    <property type="entry name" value="SurE-like_Pase/nucleotidase"/>
</dbReference>
<reference evidence="7 8" key="1">
    <citation type="journal article" date="2023" name="G3 (Bethesda)">
        <title>A chromosome-level genome assembly of Zasmidium syzygii isolated from banana leaves.</title>
        <authorList>
            <person name="van Westerhoven A.C."/>
            <person name="Mehrabi R."/>
            <person name="Talebi R."/>
            <person name="Steentjes M.B.F."/>
            <person name="Corcolon B."/>
            <person name="Chong P.A."/>
            <person name="Kema G.H.J."/>
            <person name="Seidl M.F."/>
        </authorList>
    </citation>
    <scope>NUCLEOTIDE SEQUENCE [LARGE SCALE GENOMIC DNA]</scope>
    <source>
        <strain evidence="7 8">P124</strain>
    </source>
</reference>
<dbReference type="InterPro" id="IPR030048">
    <property type="entry name" value="SurE"/>
</dbReference>
<organism evidence="7 8">
    <name type="scientific">Zasmidium cellare</name>
    <name type="common">Wine cellar mold</name>
    <name type="synonym">Racodium cellare</name>
    <dbReference type="NCBI Taxonomy" id="395010"/>
    <lineage>
        <taxon>Eukaryota</taxon>
        <taxon>Fungi</taxon>
        <taxon>Dikarya</taxon>
        <taxon>Ascomycota</taxon>
        <taxon>Pezizomycotina</taxon>
        <taxon>Dothideomycetes</taxon>
        <taxon>Dothideomycetidae</taxon>
        <taxon>Mycosphaerellales</taxon>
        <taxon>Mycosphaerellaceae</taxon>
        <taxon>Zasmidium</taxon>
    </lineage>
</organism>
<feature type="signal peptide" evidence="5">
    <location>
        <begin position="1"/>
        <end position="15"/>
    </location>
</feature>
<comment type="caution">
    <text evidence="7">The sequence shown here is derived from an EMBL/GenBank/DDBJ whole genome shotgun (WGS) entry which is preliminary data.</text>
</comment>
<protein>
    <recommendedName>
        <fullName evidence="6">Survival protein SurE-like phosphatase/nucleotidase domain-containing protein</fullName>
    </recommendedName>
</protein>
<comment type="similarity">
    <text evidence="1">Belongs to the SurE nucleotidase family.</text>
</comment>
<dbReference type="Proteomes" id="UP001305779">
    <property type="component" value="Unassembled WGS sequence"/>
</dbReference>
<keyword evidence="2" id="KW-0479">Metal-binding</keyword>
<sequence length="299" mass="31718">MKFSPFLALPVAAQAINVVISNDDGWAEINIRQLYNSLTKAGFNGIISAPAENKSGTGSSDEEPEKVGSDGCEFASCPAGSPPYGKNESEPQFNYVNSYPVTSMRYGIQNLSTTFFQGPPDIAVAGFNVGTNLGIVTSISGTVGAATEAVKEGIPAIAFSGSSGHQTAWNAPVEPYMTIYADLSTNVTQTLTSSGKPYLPKDVFLNVNFPAVSDRCPSTSSFQFVFSRIYPAVPPLTPDDVETCGSKRLPLERSVVKRTDGCFASISVGNTFKVDVQAEVQAVVLEKLKGILTCLPDDD</sequence>
<evidence type="ECO:0000256" key="2">
    <source>
        <dbReference type="ARBA" id="ARBA00022723"/>
    </source>
</evidence>
<dbReference type="InterPro" id="IPR036523">
    <property type="entry name" value="SurE-like_sf"/>
</dbReference>
<evidence type="ECO:0000313" key="8">
    <source>
        <dbReference type="Proteomes" id="UP001305779"/>
    </source>
</evidence>